<dbReference type="Proteomes" id="UP000799640">
    <property type="component" value="Unassembled WGS sequence"/>
</dbReference>
<feature type="chain" id="PRO_5026036780" evidence="1">
    <location>
        <begin position="26"/>
        <end position="348"/>
    </location>
</feature>
<keyword evidence="1" id="KW-0732">Signal</keyword>
<name>A0A6G1HLL0_9PEZI</name>
<feature type="signal peptide" evidence="1">
    <location>
        <begin position="1"/>
        <end position="25"/>
    </location>
</feature>
<gene>
    <name evidence="2" type="ORF">EJ06DRAFT_170080</name>
</gene>
<organism evidence="2 3">
    <name type="scientific">Trichodelitschia bisporula</name>
    <dbReference type="NCBI Taxonomy" id="703511"/>
    <lineage>
        <taxon>Eukaryota</taxon>
        <taxon>Fungi</taxon>
        <taxon>Dikarya</taxon>
        <taxon>Ascomycota</taxon>
        <taxon>Pezizomycotina</taxon>
        <taxon>Dothideomycetes</taxon>
        <taxon>Dothideomycetes incertae sedis</taxon>
        <taxon>Phaeotrichales</taxon>
        <taxon>Phaeotrichaceae</taxon>
        <taxon>Trichodelitschia</taxon>
    </lineage>
</organism>
<protein>
    <submittedName>
        <fullName evidence="2">Uncharacterized protein</fullName>
    </submittedName>
</protein>
<sequence length="348" mass="39013">MHPRALISLVLYAAIVTHFVVDAVAFQLNSPQPLDLFSGSLNPTNASVLSIFSRQSQRCNTESEDEHATALQSDNEKENWQRAKCKGAELDSLQRLTREDATAKLNRDSEAPYHDANWVVENGWSESELFGKNALIKYALGDALASINIPPETGRGSNNRVIQWIQNAFYTVSGKRYPPTAAGFYNIFNPVDNFIGCYYNFGPQSQLISRMDEVTPIPALSRWSDVIFQGWQKLKGDGDGPIEAPRYIMRIDVANFETVDTIGLALNFLTCQPPLTGREKFDWPLWPGITFSTAHTKGKVIMSTPNMLGIAWMLINRKTRFGTKVVTEITIWRSANNKKHILAKIEDA</sequence>
<dbReference type="OrthoDB" id="191139at2759"/>
<evidence type="ECO:0000313" key="3">
    <source>
        <dbReference type="Proteomes" id="UP000799640"/>
    </source>
</evidence>
<evidence type="ECO:0000313" key="2">
    <source>
        <dbReference type="EMBL" id="KAF2396746.1"/>
    </source>
</evidence>
<proteinExistence type="predicted"/>
<evidence type="ECO:0000256" key="1">
    <source>
        <dbReference type="SAM" id="SignalP"/>
    </source>
</evidence>
<dbReference type="EMBL" id="ML996705">
    <property type="protein sequence ID" value="KAF2396746.1"/>
    <property type="molecule type" value="Genomic_DNA"/>
</dbReference>
<dbReference type="AlphaFoldDB" id="A0A6G1HLL0"/>
<keyword evidence="3" id="KW-1185">Reference proteome</keyword>
<reference evidence="2" key="1">
    <citation type="journal article" date="2020" name="Stud. Mycol.">
        <title>101 Dothideomycetes genomes: a test case for predicting lifestyles and emergence of pathogens.</title>
        <authorList>
            <person name="Haridas S."/>
            <person name="Albert R."/>
            <person name="Binder M."/>
            <person name="Bloem J."/>
            <person name="Labutti K."/>
            <person name="Salamov A."/>
            <person name="Andreopoulos B."/>
            <person name="Baker S."/>
            <person name="Barry K."/>
            <person name="Bills G."/>
            <person name="Bluhm B."/>
            <person name="Cannon C."/>
            <person name="Castanera R."/>
            <person name="Culley D."/>
            <person name="Daum C."/>
            <person name="Ezra D."/>
            <person name="Gonzalez J."/>
            <person name="Henrissat B."/>
            <person name="Kuo A."/>
            <person name="Liang C."/>
            <person name="Lipzen A."/>
            <person name="Lutzoni F."/>
            <person name="Magnuson J."/>
            <person name="Mondo S."/>
            <person name="Nolan M."/>
            <person name="Ohm R."/>
            <person name="Pangilinan J."/>
            <person name="Park H.-J."/>
            <person name="Ramirez L."/>
            <person name="Alfaro M."/>
            <person name="Sun H."/>
            <person name="Tritt A."/>
            <person name="Yoshinaga Y."/>
            <person name="Zwiers L.-H."/>
            <person name="Turgeon B."/>
            <person name="Goodwin S."/>
            <person name="Spatafora J."/>
            <person name="Crous P."/>
            <person name="Grigoriev I."/>
        </authorList>
    </citation>
    <scope>NUCLEOTIDE SEQUENCE</scope>
    <source>
        <strain evidence="2">CBS 262.69</strain>
    </source>
</reference>
<accession>A0A6G1HLL0</accession>